<keyword evidence="3 10" id="KW-0812">Transmembrane</keyword>
<dbReference type="OrthoDB" id="4096362at2759"/>
<comment type="similarity">
    <text evidence="10">Belongs to the DHHC palmitoyltransferase family.</text>
</comment>
<feature type="transmembrane region" description="Helical" evidence="10">
    <location>
        <begin position="12"/>
        <end position="30"/>
    </location>
</feature>
<evidence type="ECO:0000256" key="5">
    <source>
        <dbReference type="ARBA" id="ARBA00023136"/>
    </source>
</evidence>
<dbReference type="GO" id="GO:0005794">
    <property type="term" value="C:Golgi apparatus"/>
    <property type="evidence" value="ECO:0007669"/>
    <property type="project" value="TreeGrafter"/>
</dbReference>
<dbReference type="PANTHER" id="PTHR22883:SF43">
    <property type="entry name" value="PALMITOYLTRANSFERASE APP"/>
    <property type="match status" value="1"/>
</dbReference>
<organism evidence="12">
    <name type="scientific">Cryptosporidium canis</name>
    <dbReference type="NCBI Taxonomy" id="195482"/>
    <lineage>
        <taxon>Eukaryota</taxon>
        <taxon>Sar</taxon>
        <taxon>Alveolata</taxon>
        <taxon>Apicomplexa</taxon>
        <taxon>Conoidasida</taxon>
        <taxon>Coccidia</taxon>
        <taxon>Eucoccidiorida</taxon>
        <taxon>Eimeriorina</taxon>
        <taxon>Cryptosporidiidae</taxon>
        <taxon>Cryptosporidium</taxon>
    </lineage>
</organism>
<keyword evidence="2 10" id="KW-0808">Transferase</keyword>
<evidence type="ECO:0000256" key="2">
    <source>
        <dbReference type="ARBA" id="ARBA00022679"/>
    </source>
</evidence>
<comment type="catalytic activity">
    <reaction evidence="9 10">
        <text>L-cysteinyl-[protein] + hexadecanoyl-CoA = S-hexadecanoyl-L-cysteinyl-[protein] + CoA</text>
        <dbReference type="Rhea" id="RHEA:36683"/>
        <dbReference type="Rhea" id="RHEA-COMP:10131"/>
        <dbReference type="Rhea" id="RHEA-COMP:11032"/>
        <dbReference type="ChEBI" id="CHEBI:29950"/>
        <dbReference type="ChEBI" id="CHEBI:57287"/>
        <dbReference type="ChEBI" id="CHEBI:57379"/>
        <dbReference type="ChEBI" id="CHEBI:74151"/>
        <dbReference type="EC" id="2.3.1.225"/>
    </reaction>
</comment>
<evidence type="ECO:0000256" key="10">
    <source>
        <dbReference type="RuleBase" id="RU079119"/>
    </source>
</evidence>
<evidence type="ECO:0000259" key="11">
    <source>
        <dbReference type="Pfam" id="PF01529"/>
    </source>
</evidence>
<protein>
    <recommendedName>
        <fullName evidence="10">Palmitoyltransferase</fullName>
        <ecNumber evidence="10">2.3.1.225</ecNumber>
    </recommendedName>
</protein>
<evidence type="ECO:0000256" key="6">
    <source>
        <dbReference type="ARBA" id="ARBA00023139"/>
    </source>
</evidence>
<comment type="caution">
    <text evidence="12">The sequence shown here is derived from an EMBL/GenBank/DDBJ whole genome shotgun (WGS) entry which is preliminary data.</text>
</comment>
<dbReference type="AlphaFoldDB" id="A0A9D5HUW6"/>
<keyword evidence="7" id="KW-0449">Lipoprotein</keyword>
<dbReference type="Pfam" id="PF01529">
    <property type="entry name" value="DHHC"/>
    <property type="match status" value="1"/>
</dbReference>
<keyword evidence="6" id="KW-0564">Palmitate</keyword>
<evidence type="ECO:0000256" key="9">
    <source>
        <dbReference type="ARBA" id="ARBA00048048"/>
    </source>
</evidence>
<feature type="domain" description="Palmitoyltransferase DHHC" evidence="11">
    <location>
        <begin position="95"/>
        <end position="228"/>
    </location>
</feature>
<dbReference type="GO" id="GO:0005783">
    <property type="term" value="C:endoplasmic reticulum"/>
    <property type="evidence" value="ECO:0007669"/>
    <property type="project" value="TreeGrafter"/>
</dbReference>
<evidence type="ECO:0000256" key="8">
    <source>
        <dbReference type="ARBA" id="ARBA00023315"/>
    </source>
</evidence>
<comment type="subcellular location">
    <subcellularLocation>
        <location evidence="1">Endomembrane system</location>
        <topology evidence="1">Multi-pass membrane protein</topology>
    </subcellularLocation>
</comment>
<dbReference type="PANTHER" id="PTHR22883">
    <property type="entry name" value="ZINC FINGER DHHC DOMAIN CONTAINING PROTEIN"/>
    <property type="match status" value="1"/>
</dbReference>
<keyword evidence="4 10" id="KW-1133">Transmembrane helix</keyword>
<dbReference type="Proteomes" id="UP001067231">
    <property type="component" value="Unassembled WGS sequence"/>
</dbReference>
<dbReference type="InterPro" id="IPR001594">
    <property type="entry name" value="Palmitoyltrfase_DHHC"/>
</dbReference>
<proteinExistence type="inferred from homology"/>
<feature type="transmembrane region" description="Helical" evidence="10">
    <location>
        <begin position="42"/>
        <end position="64"/>
    </location>
</feature>
<name>A0A9D5HUW6_9CRYT</name>
<dbReference type="GO" id="GO:0006612">
    <property type="term" value="P:protein targeting to membrane"/>
    <property type="evidence" value="ECO:0007669"/>
    <property type="project" value="TreeGrafter"/>
</dbReference>
<dbReference type="InterPro" id="IPR039859">
    <property type="entry name" value="PFA4/ZDH16/20/ERF2-like"/>
</dbReference>
<evidence type="ECO:0000256" key="1">
    <source>
        <dbReference type="ARBA" id="ARBA00004127"/>
    </source>
</evidence>
<evidence type="ECO:0000313" key="12">
    <source>
        <dbReference type="EMBL" id="KAJ1606074.1"/>
    </source>
</evidence>
<keyword evidence="5 10" id="KW-0472">Membrane</keyword>
<feature type="transmembrane region" description="Helical" evidence="10">
    <location>
        <begin position="140"/>
        <end position="158"/>
    </location>
</feature>
<evidence type="ECO:0000256" key="4">
    <source>
        <dbReference type="ARBA" id="ARBA00022989"/>
    </source>
</evidence>
<dbReference type="PROSITE" id="PS50216">
    <property type="entry name" value="DHHC"/>
    <property type="match status" value="1"/>
</dbReference>
<keyword evidence="8 10" id="KW-0012">Acyltransferase</keyword>
<evidence type="ECO:0000256" key="7">
    <source>
        <dbReference type="ARBA" id="ARBA00023288"/>
    </source>
</evidence>
<sequence length="258" mass="29216">MSTLCNFNSRYFKAAVSAILIVGPCVLYLISTSRWLYLEKYYSLIASSYILFLMMIISMALTFLKDPGVIKPRSEFSNPLYSLDLQINAQIVRVKFCPDCKIIRPPRSVHCNVCNHCVDRFDHHCPWVGACIGAGNYKTFILFISTLFLLELSMLVGSCKMVDHFTREATDVLKLENSTKVFIHTMNNSAGAAVVIGFACFTTLFALSLLIFHCYIGAMNKTTFEEIKRLYNETSNPWYSGISRNIAELFLSPAPKLY</sequence>
<comment type="domain">
    <text evidence="10">The DHHC domain is required for palmitoyltransferase activity.</text>
</comment>
<evidence type="ECO:0000256" key="3">
    <source>
        <dbReference type="ARBA" id="ARBA00022692"/>
    </source>
</evidence>
<dbReference type="GO" id="GO:0019706">
    <property type="term" value="F:protein-cysteine S-palmitoyltransferase activity"/>
    <property type="evidence" value="ECO:0007669"/>
    <property type="project" value="UniProtKB-EC"/>
</dbReference>
<feature type="transmembrane region" description="Helical" evidence="10">
    <location>
        <begin position="190"/>
        <end position="212"/>
    </location>
</feature>
<reference evidence="12" key="1">
    <citation type="submission" date="2022-10" db="EMBL/GenBank/DDBJ databases">
        <title>Adaptive evolution leads to modifications in subtelomeric GC content in a zoonotic Cryptosporidium species.</title>
        <authorList>
            <person name="Li J."/>
            <person name="Feng Y."/>
            <person name="Xiao L."/>
        </authorList>
    </citation>
    <scope>NUCLEOTIDE SEQUENCE</scope>
    <source>
        <strain evidence="12">33844</strain>
    </source>
</reference>
<accession>A0A9D5HUW6</accession>
<dbReference type="EMBL" id="JAPCXC010000084">
    <property type="protein sequence ID" value="KAJ1606074.1"/>
    <property type="molecule type" value="Genomic_DNA"/>
</dbReference>
<gene>
    <name evidence="12" type="ORF">OJ253_2872</name>
</gene>
<dbReference type="EC" id="2.3.1.225" evidence="10"/>